<dbReference type="RefSeq" id="WP_278099157.1">
    <property type="nucleotide sequence ID" value="NZ_CP091092.1"/>
</dbReference>
<sequence>MKINPHIIKYATCILPLLAVIVFLAYAVFLLKHIQIIYGKFHILPLSVFLEITALTILSLFFIFRFFLKKTSLTPVIILVFLLWIIPQLTFISFIEYEYGLVEKNYFDFTKDEKTSGDTKIAKAWNISKKYLDSFSSSQNDIRIPVPVRCLYEDNIVLKMNSFLHIYLFYYQGLEKLTVTDKRGNCSEFARAVAYISNKTLGMQTRIIEISGYNHKIAEVKEDEEWYVLDPLKTTPDSPVLESDYKKIFETYSLKEVHYI</sequence>
<dbReference type="EMBL" id="CP091092">
    <property type="protein sequence ID" value="WFN36319.1"/>
    <property type="molecule type" value="Genomic_DNA"/>
</dbReference>
<dbReference type="AlphaFoldDB" id="A0AAF0FWJ8"/>
<evidence type="ECO:0000256" key="1">
    <source>
        <dbReference type="SAM" id="Phobius"/>
    </source>
</evidence>
<feature type="transmembrane region" description="Helical" evidence="1">
    <location>
        <begin position="7"/>
        <end position="31"/>
    </location>
</feature>
<name>A0AAF0FWJ8_9EURY</name>
<evidence type="ECO:0000313" key="3">
    <source>
        <dbReference type="Proteomes" id="UP001218895"/>
    </source>
</evidence>
<keyword evidence="3" id="KW-1185">Reference proteome</keyword>
<feature type="transmembrane region" description="Helical" evidence="1">
    <location>
        <begin position="43"/>
        <end position="64"/>
    </location>
</feature>
<gene>
    <name evidence="2" type="ORF">L1994_09240</name>
</gene>
<proteinExistence type="predicted"/>
<keyword evidence="1" id="KW-1133">Transmembrane helix</keyword>
<dbReference type="Proteomes" id="UP001218895">
    <property type="component" value="Chromosome"/>
</dbReference>
<keyword evidence="1" id="KW-0812">Transmembrane</keyword>
<keyword evidence="1" id="KW-0472">Membrane</keyword>
<evidence type="ECO:0008006" key="4">
    <source>
        <dbReference type="Google" id="ProtNLM"/>
    </source>
</evidence>
<feature type="transmembrane region" description="Helical" evidence="1">
    <location>
        <begin position="76"/>
        <end position="95"/>
    </location>
</feature>
<dbReference type="GeneID" id="79950580"/>
<accession>A0AAF0FWJ8</accession>
<protein>
    <recommendedName>
        <fullName evidence="4">Transglutaminase-like domain-containing protein</fullName>
    </recommendedName>
</protein>
<dbReference type="KEGG" id="manq:L1994_09240"/>
<organism evidence="2 3">
    <name type="scientific">Methanomicrobium antiquum</name>
    <dbReference type="NCBI Taxonomy" id="487686"/>
    <lineage>
        <taxon>Archaea</taxon>
        <taxon>Methanobacteriati</taxon>
        <taxon>Methanobacteriota</taxon>
        <taxon>Stenosarchaea group</taxon>
        <taxon>Methanomicrobia</taxon>
        <taxon>Methanomicrobiales</taxon>
        <taxon>Methanomicrobiaceae</taxon>
        <taxon>Methanomicrobium</taxon>
    </lineage>
</organism>
<reference evidence="2" key="1">
    <citation type="submission" date="2022-01" db="EMBL/GenBank/DDBJ databases">
        <title>Complete genome of Methanomicrobium antiquum DSM 21220.</title>
        <authorList>
            <person name="Chen S.-C."/>
            <person name="You Y.-T."/>
            <person name="Zhou Y.-Z."/>
            <person name="Lai M.-C."/>
        </authorList>
    </citation>
    <scope>NUCLEOTIDE SEQUENCE</scope>
    <source>
        <strain evidence="2">DSM 21220</strain>
    </source>
</reference>
<evidence type="ECO:0000313" key="2">
    <source>
        <dbReference type="EMBL" id="WFN36319.1"/>
    </source>
</evidence>